<dbReference type="SUPFAM" id="SSF52172">
    <property type="entry name" value="CheY-like"/>
    <property type="match status" value="1"/>
</dbReference>
<dbReference type="RefSeq" id="WP_092375613.1">
    <property type="nucleotide sequence ID" value="NZ_FORX01000011.1"/>
</dbReference>
<dbReference type="Gene3D" id="3.40.50.2300">
    <property type="match status" value="1"/>
</dbReference>
<accession>A0A1I3VXW6</accession>
<gene>
    <name evidence="5" type="ORF">SAMN04488082_11164</name>
</gene>
<dbReference type="EMBL" id="FORX01000011">
    <property type="protein sequence ID" value="SFJ99177.1"/>
    <property type="molecule type" value="Genomic_DNA"/>
</dbReference>
<dbReference type="SMART" id="SM00471">
    <property type="entry name" value="HDc"/>
    <property type="match status" value="1"/>
</dbReference>
<dbReference type="CDD" id="cd00077">
    <property type="entry name" value="HDc"/>
    <property type="match status" value="1"/>
</dbReference>
<dbReference type="OrthoDB" id="9803649at2"/>
<dbReference type="PROSITE" id="PS51833">
    <property type="entry name" value="HDOD"/>
    <property type="match status" value="1"/>
</dbReference>
<dbReference type="Gene3D" id="1.10.3210.10">
    <property type="entry name" value="Hypothetical protein af1432"/>
    <property type="match status" value="1"/>
</dbReference>
<feature type="domain" description="HD" evidence="3">
    <location>
        <begin position="234"/>
        <end position="360"/>
    </location>
</feature>
<dbReference type="SMART" id="SM00448">
    <property type="entry name" value="REC"/>
    <property type="match status" value="1"/>
</dbReference>
<dbReference type="PANTHER" id="PTHR33525">
    <property type="match status" value="1"/>
</dbReference>
<feature type="domain" description="HDOD" evidence="4">
    <location>
        <begin position="140"/>
        <end position="337"/>
    </location>
</feature>
<dbReference type="Proteomes" id="UP000198635">
    <property type="component" value="Unassembled WGS sequence"/>
</dbReference>
<evidence type="ECO:0000259" key="2">
    <source>
        <dbReference type="PROSITE" id="PS50110"/>
    </source>
</evidence>
<dbReference type="Pfam" id="PF00072">
    <property type="entry name" value="Response_reg"/>
    <property type="match status" value="1"/>
</dbReference>
<dbReference type="STRING" id="52560.SAMN04488082_11164"/>
<sequence length="403" mass="45875">MKAKILFIDDHKNILESLRLSLRSMQNEWDMSFAPSGAEGLDMFDRIWPDVVVTDMRMPNMDGTHVLRNIQKRKPDVDKIILSGYSDKETVIKNIQLANEYLSKPCKTQDLIAAIRNTLRTNDIILSAEIKNIIAEIETIPSSSAVYESLIRELENDNATSRTISKIISQDVALAASIIRIINCTFFNFPKQVKDIEHAVRMLGPQTLLNIIKSSHLFDKLKEFDNSEISIKMLWEHSLRVARLAKLIAANSNLPETSCNDCVIASMFHDIGKFIFASKMKHQFSEVISMVQKENCTIDVAERCIMGASHAEVGAYLLARWGFSHDQITILRSHHDESVMESQAVTPQMVLYVADSLDHELVHIQNRFKRHTLAFTGNVPEQHQQMITDWRTLCQNNIQGVLQ</sequence>
<evidence type="ECO:0000313" key="5">
    <source>
        <dbReference type="EMBL" id="SFJ99177.1"/>
    </source>
</evidence>
<dbReference type="Pfam" id="PF08668">
    <property type="entry name" value="HDOD"/>
    <property type="match status" value="1"/>
</dbReference>
<dbReference type="InterPro" id="IPR052340">
    <property type="entry name" value="RNase_Y/CdgJ"/>
</dbReference>
<dbReference type="PROSITE" id="PS50110">
    <property type="entry name" value="RESPONSE_REGULATORY"/>
    <property type="match status" value="1"/>
</dbReference>
<evidence type="ECO:0000259" key="3">
    <source>
        <dbReference type="PROSITE" id="PS51831"/>
    </source>
</evidence>
<keyword evidence="1" id="KW-0597">Phosphoprotein</keyword>
<evidence type="ECO:0000256" key="1">
    <source>
        <dbReference type="PROSITE-ProRule" id="PRU00169"/>
    </source>
</evidence>
<dbReference type="SUPFAM" id="SSF109604">
    <property type="entry name" value="HD-domain/PDEase-like"/>
    <property type="match status" value="1"/>
</dbReference>
<feature type="modified residue" description="4-aspartylphosphate" evidence="1">
    <location>
        <position position="55"/>
    </location>
</feature>
<feature type="domain" description="Response regulatory" evidence="2">
    <location>
        <begin position="4"/>
        <end position="119"/>
    </location>
</feature>
<dbReference type="PANTHER" id="PTHR33525:SF3">
    <property type="entry name" value="RIBONUCLEASE Y"/>
    <property type="match status" value="1"/>
</dbReference>
<dbReference type="InterPro" id="IPR003607">
    <property type="entry name" value="HD/PDEase_dom"/>
</dbReference>
<proteinExistence type="predicted"/>
<organism evidence="5 6">
    <name type="scientific">Desulfomicrobium apsheronum</name>
    <dbReference type="NCBI Taxonomy" id="52560"/>
    <lineage>
        <taxon>Bacteria</taxon>
        <taxon>Pseudomonadati</taxon>
        <taxon>Thermodesulfobacteriota</taxon>
        <taxon>Desulfovibrionia</taxon>
        <taxon>Desulfovibrionales</taxon>
        <taxon>Desulfomicrobiaceae</taxon>
        <taxon>Desulfomicrobium</taxon>
    </lineage>
</organism>
<dbReference type="InterPro" id="IPR013976">
    <property type="entry name" value="HDOD"/>
</dbReference>
<protein>
    <submittedName>
        <fullName evidence="5">HDIG domain-containing protein</fullName>
    </submittedName>
</protein>
<dbReference type="InterPro" id="IPR006674">
    <property type="entry name" value="HD_domain"/>
</dbReference>
<keyword evidence="6" id="KW-1185">Reference proteome</keyword>
<evidence type="ECO:0000259" key="4">
    <source>
        <dbReference type="PROSITE" id="PS51833"/>
    </source>
</evidence>
<dbReference type="AlphaFoldDB" id="A0A1I3VXW6"/>
<dbReference type="InterPro" id="IPR011006">
    <property type="entry name" value="CheY-like_superfamily"/>
</dbReference>
<dbReference type="GO" id="GO:0000160">
    <property type="term" value="P:phosphorelay signal transduction system"/>
    <property type="evidence" value="ECO:0007669"/>
    <property type="project" value="InterPro"/>
</dbReference>
<reference evidence="6" key="1">
    <citation type="submission" date="2016-10" db="EMBL/GenBank/DDBJ databases">
        <authorList>
            <person name="Varghese N."/>
            <person name="Submissions S."/>
        </authorList>
    </citation>
    <scope>NUCLEOTIDE SEQUENCE [LARGE SCALE GENOMIC DNA]</scope>
    <source>
        <strain evidence="6">DSM 5918</strain>
    </source>
</reference>
<name>A0A1I3VXW6_9BACT</name>
<dbReference type="PROSITE" id="PS51831">
    <property type="entry name" value="HD"/>
    <property type="match status" value="1"/>
</dbReference>
<dbReference type="InterPro" id="IPR001789">
    <property type="entry name" value="Sig_transdc_resp-reg_receiver"/>
</dbReference>
<evidence type="ECO:0000313" key="6">
    <source>
        <dbReference type="Proteomes" id="UP000198635"/>
    </source>
</evidence>